<proteinExistence type="predicted"/>
<reference evidence="1 2" key="1">
    <citation type="journal article" date="2010" name="J. Bacteriol.">
        <title>Genome sequences of Oceanicola granulosus HTCC2516(T) and Oceanicola batsensis HTCC2597(TDelta).</title>
        <authorList>
            <person name="Thrash J.C."/>
            <person name="Cho J.C."/>
            <person name="Vergin K.L."/>
            <person name="Giovannoni S.J."/>
        </authorList>
    </citation>
    <scope>NUCLEOTIDE SEQUENCE [LARGE SCALE GENOMIC DNA]</scope>
    <source>
        <strain evidence="2">ATCC BAA-861 / DSM 15982 / KCTC 12143 / HTCC2516</strain>
    </source>
</reference>
<accession>Q2CD20</accession>
<evidence type="ECO:0000313" key="1">
    <source>
        <dbReference type="EMBL" id="EAR50556.1"/>
    </source>
</evidence>
<comment type="caution">
    <text evidence="1">The sequence shown here is derived from an EMBL/GenBank/DDBJ whole genome shotgun (WGS) entry which is preliminary data.</text>
</comment>
<protein>
    <submittedName>
        <fullName evidence="1">Uncharacterized protein</fullName>
    </submittedName>
</protein>
<organism evidence="1 2">
    <name type="scientific">Oceanicola granulosus (strain ATCC BAA-861 / DSM 15982 / KCTC 12143 / HTCC2516)</name>
    <dbReference type="NCBI Taxonomy" id="314256"/>
    <lineage>
        <taxon>Bacteria</taxon>
        <taxon>Pseudomonadati</taxon>
        <taxon>Pseudomonadota</taxon>
        <taxon>Alphaproteobacteria</taxon>
        <taxon>Rhodobacterales</taxon>
        <taxon>Roseobacteraceae</taxon>
        <taxon>Oceanicola</taxon>
    </lineage>
</organism>
<dbReference type="AlphaFoldDB" id="Q2CD20"/>
<dbReference type="EMBL" id="AAOT01000026">
    <property type="protein sequence ID" value="EAR50556.1"/>
    <property type="molecule type" value="Genomic_DNA"/>
</dbReference>
<evidence type="ECO:0000313" key="2">
    <source>
        <dbReference type="Proteomes" id="UP000003635"/>
    </source>
</evidence>
<keyword evidence="2" id="KW-1185">Reference proteome</keyword>
<sequence>MDWQEITRNPEPVLRDLRQHFPAIDPEEVVHADEDEAVEKIARSHDLTRQEARRELDDILFAADLRRYRTRRRR</sequence>
<name>Q2CD20_OCEGH</name>
<dbReference type="Proteomes" id="UP000003635">
    <property type="component" value="Unassembled WGS sequence"/>
</dbReference>
<dbReference type="RefSeq" id="WP_007254414.1">
    <property type="nucleotide sequence ID" value="NZ_CH724107.1"/>
</dbReference>
<gene>
    <name evidence="1" type="ORF">OG2516_04431</name>
</gene>
<dbReference type="HOGENOM" id="CLU_2684236_0_0_5"/>